<organism evidence="1 2">
    <name type="scientific">Sphingobacterium multivorum</name>
    <dbReference type="NCBI Taxonomy" id="28454"/>
    <lineage>
        <taxon>Bacteria</taxon>
        <taxon>Pseudomonadati</taxon>
        <taxon>Bacteroidota</taxon>
        <taxon>Sphingobacteriia</taxon>
        <taxon>Sphingobacteriales</taxon>
        <taxon>Sphingobacteriaceae</taxon>
        <taxon>Sphingobacterium</taxon>
    </lineage>
</organism>
<gene>
    <name evidence="1" type="ORF">NCTC11343_03610</name>
</gene>
<sequence>MQSYNVIYQTEKGPKTEFEFKFNEYVLFAGFNHQNIFDNKTLTHVGDKSIIVYSSNKAFIDKDFVNYISRIKYPVLLHCSNESLNHNTFYYRRAKAVLRSGGWDPNITKTNVFSVPLAFQSEFFNAANTHPASFGERELIWCFFGSLKGDRKIMYNELSKLKPNFHFQSKGWMDKDNKTPAQVIEYYKNTLFIPSPKGNIYFECNRTMDALEWGCIPVSIKFLGEDCYKYLYGDHPFIIADTWAEVALQIQELINDPIKLKNKQREVWNWYQQFKEELTRDVHRIIEGKQHTLEGKQFFYQKVARKNWKIRWAFFLNFTLKVYFNRLTKKTEL</sequence>
<evidence type="ECO:0000313" key="2">
    <source>
        <dbReference type="Proteomes" id="UP000251241"/>
    </source>
</evidence>
<name>A0A2X2J4S3_SPHMU</name>
<dbReference type="GeneID" id="97183459"/>
<dbReference type="EMBL" id="UAUU01000009">
    <property type="protein sequence ID" value="SPZ88644.1"/>
    <property type="molecule type" value="Genomic_DNA"/>
</dbReference>
<accession>A0A2X2J4S3</accession>
<proteinExistence type="predicted"/>
<evidence type="ECO:0008006" key="3">
    <source>
        <dbReference type="Google" id="ProtNLM"/>
    </source>
</evidence>
<dbReference type="RefSeq" id="WP_112375405.1">
    <property type="nucleotide sequence ID" value="NZ_CP069793.1"/>
</dbReference>
<dbReference type="AlphaFoldDB" id="A0A2X2J4S3"/>
<dbReference type="Proteomes" id="UP000251241">
    <property type="component" value="Unassembled WGS sequence"/>
</dbReference>
<evidence type="ECO:0000313" key="1">
    <source>
        <dbReference type="EMBL" id="SPZ88644.1"/>
    </source>
</evidence>
<protein>
    <recommendedName>
        <fullName evidence="3">Exostosin GT47 domain-containing protein</fullName>
    </recommendedName>
</protein>
<reference evidence="1 2" key="1">
    <citation type="submission" date="2018-06" db="EMBL/GenBank/DDBJ databases">
        <authorList>
            <consortium name="Pathogen Informatics"/>
            <person name="Doyle S."/>
        </authorList>
    </citation>
    <scope>NUCLEOTIDE SEQUENCE [LARGE SCALE GENOMIC DNA]</scope>
    <source>
        <strain evidence="1 2">NCTC11343</strain>
    </source>
</reference>